<evidence type="ECO:0000256" key="3">
    <source>
        <dbReference type="ARBA" id="ARBA00022833"/>
    </source>
</evidence>
<name>A0AAV4C5I2_9GAST</name>
<feature type="compositionally biased region" description="Basic and acidic residues" evidence="5">
    <location>
        <begin position="21"/>
        <end position="53"/>
    </location>
</feature>
<keyword evidence="9" id="KW-1185">Reference proteome</keyword>
<proteinExistence type="predicted"/>
<dbReference type="EMBL" id="BLXT01005966">
    <property type="protein sequence ID" value="GFO27814.1"/>
    <property type="molecule type" value="Genomic_DNA"/>
</dbReference>
<feature type="region of interest" description="Disordered" evidence="5">
    <location>
        <begin position="1"/>
        <end position="151"/>
    </location>
</feature>
<evidence type="ECO:0000256" key="4">
    <source>
        <dbReference type="PROSITE-ProRule" id="PRU00175"/>
    </source>
</evidence>
<feature type="transmembrane region" description="Helical" evidence="6">
    <location>
        <begin position="282"/>
        <end position="303"/>
    </location>
</feature>
<comment type="caution">
    <text evidence="8">The sequence shown here is derived from an EMBL/GenBank/DDBJ whole genome shotgun (WGS) entry which is preliminary data.</text>
</comment>
<dbReference type="InterPro" id="IPR013083">
    <property type="entry name" value="Znf_RING/FYVE/PHD"/>
</dbReference>
<dbReference type="SMART" id="SM00184">
    <property type="entry name" value="RING"/>
    <property type="match status" value="1"/>
</dbReference>
<dbReference type="InterPro" id="IPR017907">
    <property type="entry name" value="Znf_RING_CS"/>
</dbReference>
<dbReference type="InterPro" id="IPR001841">
    <property type="entry name" value="Znf_RING"/>
</dbReference>
<keyword evidence="6" id="KW-0472">Membrane</keyword>
<dbReference type="PANTHER" id="PTHR23327">
    <property type="entry name" value="RING FINGER PROTEIN 127"/>
    <property type="match status" value="1"/>
</dbReference>
<evidence type="ECO:0000256" key="2">
    <source>
        <dbReference type="ARBA" id="ARBA00022771"/>
    </source>
</evidence>
<evidence type="ECO:0000313" key="9">
    <source>
        <dbReference type="Proteomes" id="UP000735302"/>
    </source>
</evidence>
<reference evidence="8 9" key="1">
    <citation type="journal article" date="2021" name="Elife">
        <title>Chloroplast acquisition without the gene transfer in kleptoplastic sea slugs, Plakobranchus ocellatus.</title>
        <authorList>
            <person name="Maeda T."/>
            <person name="Takahashi S."/>
            <person name="Yoshida T."/>
            <person name="Shimamura S."/>
            <person name="Takaki Y."/>
            <person name="Nagai Y."/>
            <person name="Toyoda A."/>
            <person name="Suzuki Y."/>
            <person name="Arimoto A."/>
            <person name="Ishii H."/>
            <person name="Satoh N."/>
            <person name="Nishiyama T."/>
            <person name="Hasebe M."/>
            <person name="Maruyama T."/>
            <person name="Minagawa J."/>
            <person name="Obokata J."/>
            <person name="Shigenobu S."/>
        </authorList>
    </citation>
    <scope>NUCLEOTIDE SEQUENCE [LARGE SCALE GENOMIC DNA]</scope>
</reference>
<feature type="transmembrane region" description="Helical" evidence="6">
    <location>
        <begin position="364"/>
        <end position="381"/>
    </location>
</feature>
<evidence type="ECO:0000256" key="5">
    <source>
        <dbReference type="SAM" id="MobiDB-lite"/>
    </source>
</evidence>
<keyword evidence="1" id="KW-0479">Metal-binding</keyword>
<dbReference type="GO" id="GO:0008270">
    <property type="term" value="F:zinc ion binding"/>
    <property type="evidence" value="ECO:0007669"/>
    <property type="project" value="UniProtKB-KW"/>
</dbReference>
<evidence type="ECO:0000313" key="8">
    <source>
        <dbReference type="EMBL" id="GFO27814.1"/>
    </source>
</evidence>
<dbReference type="AlphaFoldDB" id="A0AAV4C5I2"/>
<dbReference type="Pfam" id="PF13445">
    <property type="entry name" value="zf-RING_UBOX"/>
    <property type="match status" value="1"/>
</dbReference>
<feature type="compositionally biased region" description="Basic residues" evidence="5">
    <location>
        <begin position="9"/>
        <end position="20"/>
    </location>
</feature>
<dbReference type="SUPFAM" id="SSF57850">
    <property type="entry name" value="RING/U-box"/>
    <property type="match status" value="1"/>
</dbReference>
<dbReference type="Gene3D" id="3.30.40.10">
    <property type="entry name" value="Zinc/RING finger domain, C3HC4 (zinc finger)"/>
    <property type="match status" value="1"/>
</dbReference>
<keyword evidence="6" id="KW-1133">Transmembrane helix</keyword>
<dbReference type="PROSITE" id="PS50089">
    <property type="entry name" value="ZF_RING_2"/>
    <property type="match status" value="1"/>
</dbReference>
<feature type="compositionally biased region" description="Basic and acidic residues" evidence="5">
    <location>
        <begin position="96"/>
        <end position="107"/>
    </location>
</feature>
<keyword evidence="3" id="KW-0862">Zinc</keyword>
<evidence type="ECO:0000256" key="1">
    <source>
        <dbReference type="ARBA" id="ARBA00022723"/>
    </source>
</evidence>
<gene>
    <name evidence="8" type="ORF">PoB_005431900</name>
</gene>
<feature type="domain" description="RING-type" evidence="7">
    <location>
        <begin position="164"/>
        <end position="208"/>
    </location>
</feature>
<accession>A0AAV4C5I2</accession>
<dbReference type="PROSITE" id="PS00518">
    <property type="entry name" value="ZF_RING_1"/>
    <property type="match status" value="1"/>
</dbReference>
<keyword evidence="6" id="KW-0812">Transmembrane</keyword>
<dbReference type="Proteomes" id="UP000735302">
    <property type="component" value="Unassembled WGS sequence"/>
</dbReference>
<evidence type="ECO:0000259" key="7">
    <source>
        <dbReference type="PROSITE" id="PS50089"/>
    </source>
</evidence>
<keyword evidence="2 4" id="KW-0863">Zinc-finger</keyword>
<dbReference type="InterPro" id="IPR027370">
    <property type="entry name" value="Znf-RING_euk"/>
</dbReference>
<sequence length="401" mass="45615">MRTVDKTSPKKKSKRRKMLFWRKENRPKSNTEHAVEADVPERDQSEPRDEVSTKNRWTQKVQGEPEVEKNRRAYLQKKLFPPKRLVSKSRQSNSDMKSKNDEPRDLASRTQPFHPASSGSCTAKERASPSSGKYTAAKDPSDMLDPMNDPAPLLDPMDDYEHTCAICYEILVRPHAVRPCGHTFCESCLRQLQATTAVWAWVLCPICREGIKKCELKHEMDATVRSRYPARYNERHRVLQQETKKQENSRLPCAPARSNGYLRKQAAAPRIRQRPPRSVYQILIYSGCFVLGSLVCCLLGIYLTHLVTTLGLMKLCVRAVGQDGRVLTNLRGNNSVKRRWIRGLSLVLFLATLKAMMSLSWGSIFLLLPSVVFLSGAGYTMDGDIAKTLFNLVRLELACFD</sequence>
<evidence type="ECO:0000256" key="6">
    <source>
        <dbReference type="SAM" id="Phobius"/>
    </source>
</evidence>
<protein>
    <submittedName>
        <fullName evidence="8">E3 ubiquitin-protein ligase rnf180-like</fullName>
    </submittedName>
</protein>
<organism evidence="8 9">
    <name type="scientific">Plakobranchus ocellatus</name>
    <dbReference type="NCBI Taxonomy" id="259542"/>
    <lineage>
        <taxon>Eukaryota</taxon>
        <taxon>Metazoa</taxon>
        <taxon>Spiralia</taxon>
        <taxon>Lophotrochozoa</taxon>
        <taxon>Mollusca</taxon>
        <taxon>Gastropoda</taxon>
        <taxon>Heterobranchia</taxon>
        <taxon>Euthyneura</taxon>
        <taxon>Panpulmonata</taxon>
        <taxon>Sacoglossa</taxon>
        <taxon>Placobranchoidea</taxon>
        <taxon>Plakobranchidae</taxon>
        <taxon>Plakobranchus</taxon>
    </lineage>
</organism>